<dbReference type="Proteomes" id="UP000559626">
    <property type="component" value="Unassembled WGS sequence"/>
</dbReference>
<proteinExistence type="predicted"/>
<comment type="caution">
    <text evidence="1">The sequence shown here is derived from an EMBL/GenBank/DDBJ whole genome shotgun (WGS) entry which is preliminary data.</text>
</comment>
<protein>
    <recommendedName>
        <fullName evidence="3">STAS/SEC14 domain-containing protein</fullName>
    </recommendedName>
</protein>
<evidence type="ECO:0000313" key="2">
    <source>
        <dbReference type="Proteomes" id="UP000559626"/>
    </source>
</evidence>
<sequence length="140" mass="15651">MLLPVPLPAEVFTLEYRPDQALLVARWLQPLALPELQASYEALLAAALTHANCRHWLLDVRRRPVGNLEALAWFRQQFSPRLVPALGGPLFVAYFAMVNQEALGTNSALLGSIAQGETEGAHYQYFNRENEALAWLAQQP</sequence>
<name>A0A7Y0AI24_9BACT</name>
<evidence type="ECO:0008006" key="3">
    <source>
        <dbReference type="Google" id="ProtNLM"/>
    </source>
</evidence>
<keyword evidence="2" id="KW-1185">Reference proteome</keyword>
<dbReference type="AlphaFoldDB" id="A0A7Y0AI24"/>
<gene>
    <name evidence="1" type="ORF">HHL22_19915</name>
</gene>
<dbReference type="EMBL" id="JABBGH010000003">
    <property type="protein sequence ID" value="NML67475.1"/>
    <property type="molecule type" value="Genomic_DNA"/>
</dbReference>
<accession>A0A7Y0AI24</accession>
<dbReference type="RefSeq" id="WP_169533137.1">
    <property type="nucleotide sequence ID" value="NZ_JABBGH010000003.1"/>
</dbReference>
<evidence type="ECO:0000313" key="1">
    <source>
        <dbReference type="EMBL" id="NML67475.1"/>
    </source>
</evidence>
<reference evidence="1 2" key="1">
    <citation type="submission" date="2020-04" db="EMBL/GenBank/DDBJ databases">
        <title>Hymenobacter polaris sp. nov., isolated from Arctic soil.</title>
        <authorList>
            <person name="Dahal R.H."/>
        </authorList>
    </citation>
    <scope>NUCLEOTIDE SEQUENCE [LARGE SCALE GENOMIC DNA]</scope>
    <source>
        <strain evidence="1 2">RP-2-7</strain>
    </source>
</reference>
<organism evidence="1 2">
    <name type="scientific">Hymenobacter polaris</name>
    <dbReference type="NCBI Taxonomy" id="2682546"/>
    <lineage>
        <taxon>Bacteria</taxon>
        <taxon>Pseudomonadati</taxon>
        <taxon>Bacteroidota</taxon>
        <taxon>Cytophagia</taxon>
        <taxon>Cytophagales</taxon>
        <taxon>Hymenobacteraceae</taxon>
        <taxon>Hymenobacter</taxon>
    </lineage>
</organism>